<dbReference type="AlphaFoldDB" id="A0A4S3MKB8"/>
<accession>A0A4S3MKB8</accession>
<evidence type="ECO:0000256" key="8">
    <source>
        <dbReference type="ARBA" id="ARBA00022982"/>
    </source>
</evidence>
<sequence>MARPAPKGYSRIQIRLHWVVAVLIALQFILHEPIAEAWDAFKEGVQTAFNPVVALHVFGGLAVLAFALWRLALRKTRGAPPAPEAEPAPLRLAAHLGHLALYALMILMPLSGAVAWFGGIEGAAEAHEVMKPLMLILVGVHVVAALWHQFWLKDGLMLRMKRPLE</sequence>
<evidence type="ECO:0000313" key="16">
    <source>
        <dbReference type="Proteomes" id="UP000309450"/>
    </source>
</evidence>
<evidence type="ECO:0000256" key="10">
    <source>
        <dbReference type="ARBA" id="ARBA00023004"/>
    </source>
</evidence>
<keyword evidence="11 13" id="KW-0472">Membrane</keyword>
<evidence type="ECO:0000313" key="15">
    <source>
        <dbReference type="EMBL" id="THD81473.1"/>
    </source>
</evidence>
<evidence type="ECO:0000256" key="7">
    <source>
        <dbReference type="ARBA" id="ARBA00022723"/>
    </source>
</evidence>
<feature type="transmembrane region" description="Helical" evidence="13">
    <location>
        <begin position="53"/>
        <end position="73"/>
    </location>
</feature>
<dbReference type="GO" id="GO:0020037">
    <property type="term" value="F:heme binding"/>
    <property type="evidence" value="ECO:0007669"/>
    <property type="project" value="TreeGrafter"/>
</dbReference>
<evidence type="ECO:0000256" key="1">
    <source>
        <dbReference type="ARBA" id="ARBA00001970"/>
    </source>
</evidence>
<name>A0A4S3MKB8_9RHOB</name>
<dbReference type="RefSeq" id="WP_136395731.1">
    <property type="nucleotide sequence ID" value="NZ_SSND01000005.1"/>
</dbReference>
<keyword evidence="5" id="KW-0349">Heme</keyword>
<dbReference type="SUPFAM" id="SSF81342">
    <property type="entry name" value="Transmembrane di-heme cytochromes"/>
    <property type="match status" value="1"/>
</dbReference>
<dbReference type="InterPro" id="IPR052168">
    <property type="entry name" value="Cytochrome_b561_oxidase"/>
</dbReference>
<keyword evidence="6 13" id="KW-0812">Transmembrane</keyword>
<evidence type="ECO:0000256" key="11">
    <source>
        <dbReference type="ARBA" id="ARBA00023136"/>
    </source>
</evidence>
<dbReference type="PANTHER" id="PTHR30529">
    <property type="entry name" value="CYTOCHROME B561"/>
    <property type="match status" value="1"/>
</dbReference>
<keyword evidence="4" id="KW-1003">Cell membrane</keyword>
<comment type="cofactor">
    <cofactor evidence="1">
        <name>heme b</name>
        <dbReference type="ChEBI" id="CHEBI:60344"/>
    </cofactor>
</comment>
<evidence type="ECO:0000256" key="2">
    <source>
        <dbReference type="ARBA" id="ARBA00004651"/>
    </source>
</evidence>
<dbReference type="GO" id="GO:0046872">
    <property type="term" value="F:metal ion binding"/>
    <property type="evidence" value="ECO:0007669"/>
    <property type="project" value="UniProtKB-KW"/>
</dbReference>
<evidence type="ECO:0000259" key="14">
    <source>
        <dbReference type="Pfam" id="PF01292"/>
    </source>
</evidence>
<evidence type="ECO:0000256" key="6">
    <source>
        <dbReference type="ARBA" id="ARBA00022692"/>
    </source>
</evidence>
<comment type="subcellular location">
    <subcellularLocation>
        <location evidence="2">Cell membrane</location>
        <topology evidence="2">Multi-pass membrane protein</topology>
    </subcellularLocation>
</comment>
<proteinExistence type="inferred from homology"/>
<dbReference type="PANTHER" id="PTHR30529:SF7">
    <property type="entry name" value="CYTOCHROME B561 BACTERIAL_NI-HYDROGENASE DOMAIN-CONTAINING PROTEIN"/>
    <property type="match status" value="1"/>
</dbReference>
<gene>
    <name evidence="15" type="ORF">E7811_16280</name>
</gene>
<dbReference type="EMBL" id="SSND01000005">
    <property type="protein sequence ID" value="THD81473.1"/>
    <property type="molecule type" value="Genomic_DNA"/>
</dbReference>
<comment type="caution">
    <text evidence="15">The sequence shown here is derived from an EMBL/GenBank/DDBJ whole genome shotgun (WGS) entry which is preliminary data.</text>
</comment>
<evidence type="ECO:0000256" key="5">
    <source>
        <dbReference type="ARBA" id="ARBA00022617"/>
    </source>
</evidence>
<dbReference type="OrthoDB" id="8156287at2"/>
<organism evidence="15 16">
    <name type="scientific">Aliigemmobacter aestuarii</name>
    <dbReference type="NCBI Taxonomy" id="1445661"/>
    <lineage>
        <taxon>Bacteria</taxon>
        <taxon>Pseudomonadati</taxon>
        <taxon>Pseudomonadota</taxon>
        <taxon>Alphaproteobacteria</taxon>
        <taxon>Rhodobacterales</taxon>
        <taxon>Paracoccaceae</taxon>
        <taxon>Aliigemmobacter</taxon>
    </lineage>
</organism>
<dbReference type="InterPro" id="IPR016174">
    <property type="entry name" value="Di-haem_cyt_TM"/>
</dbReference>
<dbReference type="GO" id="GO:0005886">
    <property type="term" value="C:plasma membrane"/>
    <property type="evidence" value="ECO:0007669"/>
    <property type="project" value="UniProtKB-SubCell"/>
</dbReference>
<dbReference type="Proteomes" id="UP000309450">
    <property type="component" value="Unassembled WGS sequence"/>
</dbReference>
<evidence type="ECO:0000256" key="4">
    <source>
        <dbReference type="ARBA" id="ARBA00022475"/>
    </source>
</evidence>
<evidence type="ECO:0000256" key="12">
    <source>
        <dbReference type="ARBA" id="ARBA00037975"/>
    </source>
</evidence>
<evidence type="ECO:0000256" key="3">
    <source>
        <dbReference type="ARBA" id="ARBA00022448"/>
    </source>
</evidence>
<keyword evidence="3" id="KW-0813">Transport</keyword>
<evidence type="ECO:0000256" key="13">
    <source>
        <dbReference type="SAM" id="Phobius"/>
    </source>
</evidence>
<keyword evidence="16" id="KW-1185">Reference proteome</keyword>
<feature type="transmembrane region" description="Helical" evidence="13">
    <location>
        <begin position="132"/>
        <end position="152"/>
    </location>
</feature>
<keyword evidence="9 13" id="KW-1133">Transmembrane helix</keyword>
<reference evidence="15 16" key="1">
    <citation type="submission" date="2019-04" db="EMBL/GenBank/DDBJ databases">
        <title>Draft genome sequence of Gemmobacter aestuarii sp. nov.</title>
        <authorList>
            <person name="Hameed A."/>
            <person name="Lin S.-Y."/>
            <person name="Shahina M."/>
            <person name="Lai W.-A."/>
            <person name="Young C.-C."/>
        </authorList>
    </citation>
    <scope>NUCLEOTIDE SEQUENCE [LARGE SCALE GENOMIC DNA]</scope>
    <source>
        <strain evidence="15 16">CC-PW-75</strain>
    </source>
</reference>
<keyword evidence="7" id="KW-0479">Metal-binding</keyword>
<comment type="similarity">
    <text evidence="12">Belongs to the cytochrome b561 family.</text>
</comment>
<keyword evidence="10" id="KW-0408">Iron</keyword>
<feature type="transmembrane region" description="Helical" evidence="13">
    <location>
        <begin position="99"/>
        <end position="120"/>
    </location>
</feature>
<feature type="domain" description="Cytochrome b561 bacterial/Ni-hydrogenase" evidence="14">
    <location>
        <begin position="9"/>
        <end position="161"/>
    </location>
</feature>
<protein>
    <submittedName>
        <fullName evidence="15">Cytochrome B</fullName>
    </submittedName>
</protein>
<dbReference type="InterPro" id="IPR011577">
    <property type="entry name" value="Cyt_b561_bac/Ni-Hgenase"/>
</dbReference>
<keyword evidence="8" id="KW-0249">Electron transport</keyword>
<evidence type="ECO:0000256" key="9">
    <source>
        <dbReference type="ARBA" id="ARBA00022989"/>
    </source>
</evidence>
<dbReference type="GO" id="GO:0022904">
    <property type="term" value="P:respiratory electron transport chain"/>
    <property type="evidence" value="ECO:0007669"/>
    <property type="project" value="InterPro"/>
</dbReference>
<dbReference type="GO" id="GO:0009055">
    <property type="term" value="F:electron transfer activity"/>
    <property type="evidence" value="ECO:0007669"/>
    <property type="project" value="InterPro"/>
</dbReference>
<dbReference type="Pfam" id="PF01292">
    <property type="entry name" value="Ni_hydr_CYTB"/>
    <property type="match status" value="1"/>
</dbReference>